<feature type="domain" description="ABC transmembrane type-1" evidence="8">
    <location>
        <begin position="89"/>
        <end position="274"/>
    </location>
</feature>
<protein>
    <submittedName>
        <fullName evidence="9">ABC transporter permease subunit</fullName>
    </submittedName>
</protein>
<dbReference type="EMBL" id="CP148066">
    <property type="protein sequence ID" value="WXL28433.1"/>
    <property type="molecule type" value="Genomic_DNA"/>
</dbReference>
<dbReference type="SUPFAM" id="SSF161098">
    <property type="entry name" value="MetI-like"/>
    <property type="match status" value="2"/>
</dbReference>
<organism evidence="9 10">
    <name type="scientific">[Mycoplasma] gypis</name>
    <dbReference type="NCBI Taxonomy" id="92404"/>
    <lineage>
        <taxon>Bacteria</taxon>
        <taxon>Bacillati</taxon>
        <taxon>Mycoplasmatota</taxon>
        <taxon>Mycoplasmoidales</taxon>
        <taxon>Metamycoplasmataceae</taxon>
        <taxon>Metamycoplasma</taxon>
    </lineage>
</organism>
<sequence>MNKITNLFYYQYESSKNKTTKKIRPFWKHLFLIALIALIIYIFTLNNYSLNSEYGFDIFKTNIKRLFQFSNVSTESGHGNLIHKTLSLLFQTLTFALTGSFLGFLFAIITSSLTCKNYTNKFWSFISRNLILLLRSVPELVFITVFSTVFYSGLALIMIFMWFSWLWLHKYFIESIDNLDTRHYYISLSQGNSKFKAFTKEVLPRLLNRFISLFLYSFESNMRWASLLATLGAPGIGILIKYGGSTSRHFSELGIPLAVLLLVIITLELINILMNKYVFEFNSKTLKTYDYKKLAKTIDWRFWIKILLFIFVVIVSFYTIFTTTFKTFPSEYINSFFKEIFNPNWKVFDLNSSLISKNPILMLIQALFMSVFILVLSFGIVLLIIPFANKKTSNIFVVFIVRILNSVIRLIPVIVLFYIFSPVFNSYGSLILIILAIHSSSSITKQLSEIIDSVDEEVITNLKMQGWSRFRIYIRYILPTIKLDLISYAVFYFEMAFRNVITYSAVIGQDFNLGYNMYNFLQPKSNNIGNAAAYFWIITLTIFSINILSEKIVDKYVKNKKPNFKTIIYTNQYFKALITRK</sequence>
<dbReference type="PROSITE" id="PS50928">
    <property type="entry name" value="ABC_TM1"/>
    <property type="match status" value="2"/>
</dbReference>
<name>A0ABZ2RNW9_9BACT</name>
<dbReference type="PANTHER" id="PTHR30043">
    <property type="entry name" value="PHOSPHONATES TRANSPORT SYSTEM PERMEASE PROTEIN"/>
    <property type="match status" value="1"/>
</dbReference>
<feature type="transmembrane region" description="Helical" evidence="7">
    <location>
        <begin position="426"/>
        <end position="443"/>
    </location>
</feature>
<dbReference type="InterPro" id="IPR035906">
    <property type="entry name" value="MetI-like_sf"/>
</dbReference>
<dbReference type="Gene3D" id="1.10.3720.10">
    <property type="entry name" value="MetI-like"/>
    <property type="match status" value="2"/>
</dbReference>
<evidence type="ECO:0000256" key="4">
    <source>
        <dbReference type="ARBA" id="ARBA00022692"/>
    </source>
</evidence>
<feature type="transmembrane region" description="Helical" evidence="7">
    <location>
        <begin position="149"/>
        <end position="168"/>
    </location>
</feature>
<dbReference type="CDD" id="cd06261">
    <property type="entry name" value="TM_PBP2"/>
    <property type="match status" value="1"/>
</dbReference>
<evidence type="ECO:0000256" key="2">
    <source>
        <dbReference type="ARBA" id="ARBA00022448"/>
    </source>
</evidence>
<evidence type="ECO:0000313" key="10">
    <source>
        <dbReference type="Proteomes" id="UP001460679"/>
    </source>
</evidence>
<feature type="transmembrane region" description="Helical" evidence="7">
    <location>
        <begin position="528"/>
        <end position="548"/>
    </location>
</feature>
<dbReference type="Proteomes" id="UP001460679">
    <property type="component" value="Chromosome"/>
</dbReference>
<feature type="transmembrane region" description="Helical" evidence="7">
    <location>
        <begin position="88"/>
        <end position="110"/>
    </location>
</feature>
<feature type="transmembrane region" description="Helical" evidence="7">
    <location>
        <begin position="302"/>
        <end position="321"/>
    </location>
</feature>
<feature type="domain" description="ABC transmembrane type-1" evidence="8">
    <location>
        <begin position="363"/>
        <end position="549"/>
    </location>
</feature>
<keyword evidence="4 7" id="KW-0812">Transmembrane</keyword>
<proteinExistence type="inferred from homology"/>
<gene>
    <name evidence="9" type="ORF">WG616_00145</name>
</gene>
<keyword evidence="6 7" id="KW-0472">Membrane</keyword>
<evidence type="ECO:0000256" key="7">
    <source>
        <dbReference type="RuleBase" id="RU363032"/>
    </source>
</evidence>
<keyword evidence="3" id="KW-1003">Cell membrane</keyword>
<evidence type="ECO:0000256" key="6">
    <source>
        <dbReference type="ARBA" id="ARBA00023136"/>
    </source>
</evidence>
<keyword evidence="2 7" id="KW-0813">Transport</keyword>
<evidence type="ECO:0000313" key="9">
    <source>
        <dbReference type="EMBL" id="WXL28433.1"/>
    </source>
</evidence>
<comment type="similarity">
    <text evidence="7">Belongs to the binding-protein-dependent transport system permease family.</text>
</comment>
<feature type="transmembrane region" description="Helical" evidence="7">
    <location>
        <begin position="26"/>
        <end position="44"/>
    </location>
</feature>
<feature type="transmembrane region" description="Helical" evidence="7">
    <location>
        <begin position="395"/>
        <end position="420"/>
    </location>
</feature>
<evidence type="ECO:0000256" key="5">
    <source>
        <dbReference type="ARBA" id="ARBA00022989"/>
    </source>
</evidence>
<feature type="transmembrane region" description="Helical" evidence="7">
    <location>
        <begin position="255"/>
        <end position="274"/>
    </location>
</feature>
<dbReference type="PANTHER" id="PTHR30043:SF1">
    <property type="entry name" value="ABC TRANSPORT SYSTEM PERMEASE PROTEIN P69"/>
    <property type="match status" value="1"/>
</dbReference>
<dbReference type="RefSeq" id="WP_205499524.1">
    <property type="nucleotide sequence ID" value="NZ_CP148066.1"/>
</dbReference>
<dbReference type="InterPro" id="IPR000515">
    <property type="entry name" value="MetI-like"/>
</dbReference>
<comment type="subcellular location">
    <subcellularLocation>
        <location evidence="1 7">Cell membrane</location>
        <topology evidence="1 7">Multi-pass membrane protein</topology>
    </subcellularLocation>
</comment>
<dbReference type="Pfam" id="PF00528">
    <property type="entry name" value="BPD_transp_1"/>
    <property type="match status" value="2"/>
</dbReference>
<evidence type="ECO:0000256" key="1">
    <source>
        <dbReference type="ARBA" id="ARBA00004651"/>
    </source>
</evidence>
<reference evidence="9" key="1">
    <citation type="submission" date="2024-03" db="EMBL/GenBank/DDBJ databases">
        <title>Complete genome sequence of Mycoplasma gypis type strain B1/T1.</title>
        <authorList>
            <person name="Spergser J."/>
        </authorList>
    </citation>
    <scope>NUCLEOTIDE SEQUENCE [LARGE SCALE GENOMIC DNA]</scope>
    <source>
        <strain evidence="9">B1/T1</strain>
    </source>
</reference>
<feature type="transmembrane region" description="Helical" evidence="7">
    <location>
        <begin position="360"/>
        <end position="388"/>
    </location>
</feature>
<evidence type="ECO:0000259" key="8">
    <source>
        <dbReference type="PROSITE" id="PS50928"/>
    </source>
</evidence>
<evidence type="ECO:0000256" key="3">
    <source>
        <dbReference type="ARBA" id="ARBA00022475"/>
    </source>
</evidence>
<keyword evidence="5 7" id="KW-1133">Transmembrane helix</keyword>
<accession>A0ABZ2RNW9</accession>
<keyword evidence="10" id="KW-1185">Reference proteome</keyword>